<proteinExistence type="predicted"/>
<evidence type="ECO:0000313" key="1">
    <source>
        <dbReference type="EMBL" id="GFO26280.1"/>
    </source>
</evidence>
<dbReference type="AlphaFoldDB" id="A0AAV4C4H0"/>
<gene>
    <name evidence="1" type="ORF">PoB_005278500</name>
</gene>
<protein>
    <submittedName>
        <fullName evidence="1">Uncharacterized protein</fullName>
    </submittedName>
</protein>
<organism evidence="1 2">
    <name type="scientific">Plakobranchus ocellatus</name>
    <dbReference type="NCBI Taxonomy" id="259542"/>
    <lineage>
        <taxon>Eukaryota</taxon>
        <taxon>Metazoa</taxon>
        <taxon>Spiralia</taxon>
        <taxon>Lophotrochozoa</taxon>
        <taxon>Mollusca</taxon>
        <taxon>Gastropoda</taxon>
        <taxon>Heterobranchia</taxon>
        <taxon>Euthyneura</taxon>
        <taxon>Panpulmonata</taxon>
        <taxon>Sacoglossa</taxon>
        <taxon>Placobranchoidea</taxon>
        <taxon>Plakobranchidae</taxon>
        <taxon>Plakobranchus</taxon>
    </lineage>
</organism>
<reference evidence="1 2" key="1">
    <citation type="journal article" date="2021" name="Elife">
        <title>Chloroplast acquisition without the gene transfer in kleptoplastic sea slugs, Plakobranchus ocellatus.</title>
        <authorList>
            <person name="Maeda T."/>
            <person name="Takahashi S."/>
            <person name="Yoshida T."/>
            <person name="Shimamura S."/>
            <person name="Takaki Y."/>
            <person name="Nagai Y."/>
            <person name="Toyoda A."/>
            <person name="Suzuki Y."/>
            <person name="Arimoto A."/>
            <person name="Ishii H."/>
            <person name="Satoh N."/>
            <person name="Nishiyama T."/>
            <person name="Hasebe M."/>
            <person name="Maruyama T."/>
            <person name="Minagawa J."/>
            <person name="Obokata J."/>
            <person name="Shigenobu S."/>
        </authorList>
    </citation>
    <scope>NUCLEOTIDE SEQUENCE [LARGE SCALE GENOMIC DNA]</scope>
</reference>
<sequence length="114" mass="12869">MNVLKSLKVIKKNLSDVTIHKHIPSSPLLKGSLLTFAVSAELAASAVFKPPEVERFTEHPAHRAIDDNGSTWHQTEIFRESIEREPTVTKIRFEVWKIRGEGNLVVHTCHAYVS</sequence>
<dbReference type="Proteomes" id="UP000735302">
    <property type="component" value="Unassembled WGS sequence"/>
</dbReference>
<comment type="caution">
    <text evidence="1">The sequence shown here is derived from an EMBL/GenBank/DDBJ whole genome shotgun (WGS) entry which is preliminary data.</text>
</comment>
<accession>A0AAV4C4H0</accession>
<dbReference type="EMBL" id="BLXT01005798">
    <property type="protein sequence ID" value="GFO26280.1"/>
    <property type="molecule type" value="Genomic_DNA"/>
</dbReference>
<keyword evidence="2" id="KW-1185">Reference proteome</keyword>
<evidence type="ECO:0000313" key="2">
    <source>
        <dbReference type="Proteomes" id="UP000735302"/>
    </source>
</evidence>
<name>A0AAV4C4H0_9GAST</name>